<dbReference type="Pfam" id="PF00561">
    <property type="entry name" value="Abhydrolase_1"/>
    <property type="match status" value="1"/>
</dbReference>
<evidence type="ECO:0000259" key="1">
    <source>
        <dbReference type="Pfam" id="PF00561"/>
    </source>
</evidence>
<dbReference type="GO" id="GO:0016020">
    <property type="term" value="C:membrane"/>
    <property type="evidence" value="ECO:0007669"/>
    <property type="project" value="TreeGrafter"/>
</dbReference>
<dbReference type="OrthoDB" id="3396704at2"/>
<dbReference type="Proteomes" id="UP000198981">
    <property type="component" value="Unassembled WGS sequence"/>
</dbReference>
<dbReference type="InterPro" id="IPR000073">
    <property type="entry name" value="AB_hydrolase_1"/>
</dbReference>
<organism evidence="2 3">
    <name type="scientific">Klenkia marina</name>
    <dbReference type="NCBI Taxonomy" id="1960309"/>
    <lineage>
        <taxon>Bacteria</taxon>
        <taxon>Bacillati</taxon>
        <taxon>Actinomycetota</taxon>
        <taxon>Actinomycetes</taxon>
        <taxon>Geodermatophilales</taxon>
        <taxon>Geodermatophilaceae</taxon>
        <taxon>Klenkia</taxon>
    </lineage>
</organism>
<dbReference type="SUPFAM" id="SSF53474">
    <property type="entry name" value="alpha/beta-Hydrolases"/>
    <property type="match status" value="1"/>
</dbReference>
<reference evidence="3" key="1">
    <citation type="submission" date="2016-10" db="EMBL/GenBank/DDBJ databases">
        <authorList>
            <person name="Varghese N."/>
            <person name="Submissions S."/>
        </authorList>
    </citation>
    <scope>NUCLEOTIDE SEQUENCE [LARGE SCALE GENOMIC DNA]</scope>
    <source>
        <strain evidence="3">DSM 45722</strain>
    </source>
</reference>
<dbReference type="RefSeq" id="WP_092806171.1">
    <property type="nucleotide sequence ID" value="NZ_FMUH01000005.1"/>
</dbReference>
<name>A0A1G4YPL3_9ACTN</name>
<evidence type="ECO:0000313" key="2">
    <source>
        <dbReference type="EMBL" id="SCX55314.1"/>
    </source>
</evidence>
<dbReference type="EMBL" id="FMUH01000005">
    <property type="protein sequence ID" value="SCX55314.1"/>
    <property type="molecule type" value="Genomic_DNA"/>
</dbReference>
<dbReference type="PANTHER" id="PTHR43798">
    <property type="entry name" value="MONOACYLGLYCEROL LIPASE"/>
    <property type="match status" value="1"/>
</dbReference>
<dbReference type="PRINTS" id="PR00412">
    <property type="entry name" value="EPOXHYDRLASE"/>
</dbReference>
<dbReference type="AlphaFoldDB" id="A0A1G4YPL3"/>
<feature type="domain" description="AB hydrolase-1" evidence="1">
    <location>
        <begin position="25"/>
        <end position="266"/>
    </location>
</feature>
<dbReference type="PANTHER" id="PTHR43798:SF33">
    <property type="entry name" value="HYDROLASE, PUTATIVE (AFU_ORTHOLOGUE AFUA_2G14860)-RELATED"/>
    <property type="match status" value="1"/>
</dbReference>
<gene>
    <name evidence="2" type="ORF">SAMN03159343_3245</name>
</gene>
<dbReference type="InterPro" id="IPR029058">
    <property type="entry name" value="AB_hydrolase_fold"/>
</dbReference>
<evidence type="ECO:0000313" key="3">
    <source>
        <dbReference type="Proteomes" id="UP000198981"/>
    </source>
</evidence>
<sequence length="289" mass="30668">MSTFTTSDGVDLDVRDTGPTASGRTLVLVHGWSQSRATWDRVVPSLAEHHRVVSYDQRGHGLSAKPDHGARIARLATDLHELTGHLGLSSYDLVGHSMGASVGWSLVDNHGTGSLDSFVVLDQPSACVVLPWMTPEQGAEAGAILDFPTTEGFVGAVGAPDAREARHAFLASMLSDAVPADDLAHLFAENLQMPGGWGARLLLDHAMQDWRDVLPRIDVPVLVVGGEVSHVSPDSQRWTAAHVPGAQLRVFTAEEGGSHFPFFEGPEHFATALLAFLADTPGPRAGQGG</sequence>
<protein>
    <submittedName>
        <fullName evidence="2">Pimeloyl-ACP methyl ester carboxylesterase</fullName>
    </submittedName>
</protein>
<proteinExistence type="predicted"/>
<accession>A0A1G4YPL3</accession>
<dbReference type="STRING" id="1960309.SAMN03159343_3245"/>
<dbReference type="Gene3D" id="3.40.50.1820">
    <property type="entry name" value="alpha/beta hydrolase"/>
    <property type="match status" value="1"/>
</dbReference>
<keyword evidence="3" id="KW-1185">Reference proteome</keyword>
<dbReference type="InterPro" id="IPR000639">
    <property type="entry name" value="Epox_hydrolase-like"/>
</dbReference>
<dbReference type="GO" id="GO:0003824">
    <property type="term" value="F:catalytic activity"/>
    <property type="evidence" value="ECO:0007669"/>
    <property type="project" value="InterPro"/>
</dbReference>
<dbReference type="InterPro" id="IPR050266">
    <property type="entry name" value="AB_hydrolase_sf"/>
</dbReference>